<reference evidence="6 7" key="1">
    <citation type="submission" date="2016-07" db="EMBL/GenBank/DDBJ databases">
        <title>Caryophanon latum genome sequencing.</title>
        <authorList>
            <person name="Verma A."/>
            <person name="Pal Y."/>
            <person name="Krishnamurthi S."/>
        </authorList>
    </citation>
    <scope>NUCLEOTIDE SEQUENCE [LARGE SCALE GENOMIC DNA]</scope>
    <source>
        <strain evidence="6 7">DSM 14151</strain>
    </source>
</reference>
<dbReference type="EMBL" id="MATO01000060">
    <property type="protein sequence ID" value="OCS86812.1"/>
    <property type="molecule type" value="Genomic_DNA"/>
</dbReference>
<evidence type="ECO:0000259" key="4">
    <source>
        <dbReference type="PROSITE" id="PS51192"/>
    </source>
</evidence>
<keyword evidence="3" id="KW-0238">DNA-binding</keyword>
<dbReference type="SMART" id="SM00490">
    <property type="entry name" value="HELICc"/>
    <property type="match status" value="1"/>
</dbReference>
<dbReference type="GO" id="GO:0043138">
    <property type="term" value="F:3'-5' DNA helicase activity"/>
    <property type="evidence" value="ECO:0007669"/>
    <property type="project" value="TreeGrafter"/>
</dbReference>
<dbReference type="Gene3D" id="3.40.50.300">
    <property type="entry name" value="P-loop containing nucleotide triphosphate hydrolases"/>
    <property type="match status" value="2"/>
</dbReference>
<dbReference type="GO" id="GO:0003677">
    <property type="term" value="F:DNA binding"/>
    <property type="evidence" value="ECO:0007669"/>
    <property type="project" value="UniProtKB-KW"/>
</dbReference>
<evidence type="ECO:0000259" key="5">
    <source>
        <dbReference type="PROSITE" id="PS51194"/>
    </source>
</evidence>
<dbReference type="Proteomes" id="UP000093482">
    <property type="component" value="Unassembled WGS sequence"/>
</dbReference>
<evidence type="ECO:0000313" key="7">
    <source>
        <dbReference type="Proteomes" id="UP000093482"/>
    </source>
</evidence>
<comment type="caution">
    <text evidence="6">The sequence shown here is derived from an EMBL/GenBank/DDBJ whole genome shotgun (WGS) entry which is preliminary data.</text>
</comment>
<accession>A0A1C0YHY9</accession>
<dbReference type="GO" id="GO:0005524">
    <property type="term" value="F:ATP binding"/>
    <property type="evidence" value="ECO:0007669"/>
    <property type="project" value="UniProtKB-KW"/>
</dbReference>
<dbReference type="SUPFAM" id="SSF52540">
    <property type="entry name" value="P-loop containing nucleoside triphosphate hydrolases"/>
    <property type="match status" value="1"/>
</dbReference>
<evidence type="ECO:0000256" key="3">
    <source>
        <dbReference type="ARBA" id="ARBA00023125"/>
    </source>
</evidence>
<dbReference type="GO" id="GO:0006302">
    <property type="term" value="P:double-strand break repair"/>
    <property type="evidence" value="ECO:0007669"/>
    <property type="project" value="TreeGrafter"/>
</dbReference>
<dbReference type="GO" id="GO:0006270">
    <property type="term" value="P:DNA replication initiation"/>
    <property type="evidence" value="ECO:0007669"/>
    <property type="project" value="TreeGrafter"/>
</dbReference>
<name>A0A1C0YHY9_9BACL</name>
<dbReference type="SMART" id="SM00487">
    <property type="entry name" value="DEXDc"/>
    <property type="match status" value="1"/>
</dbReference>
<sequence>MDMQSFLEGRILDAARVDDVAQYIESGDVECIRGIQDGKCMRCLNEDRAYFYTFHCAVCNGACTYCRKCIQLGRVSSCTTLIRWRGQRTERPTNHTLVPLHLSDAQERASDELIDSLTARRNHLLHAVCGAGKTEILFQPVLHALQQQQRVCIATPRTDVVLELYPRLQQAFPNTFVQALYGGADVEQRFSPLIVATTHQLLRFEAAFDVIIVDEADAFPYTYDAMLQRAVNKAKTSEAPVAFVTATPSDKLLAQCKKERWGYSFLPRRYHGHLLPVPRIVVVRRLQKQLAQSKLPKALHDWLQQRLTKREPFLLFLPTIALIEQCLPLIQSVVPQVEAVHAEDEERKEKVLKLRGGELQGLVTSTILERGITITNVQVAVVCADDAIFDAGALVQISGRVGRHKQYASGDIAFFAESITIAMDAAIADIKRLNTVVV</sequence>
<dbReference type="PANTHER" id="PTHR30580">
    <property type="entry name" value="PRIMOSOMAL PROTEIN N"/>
    <property type="match status" value="1"/>
</dbReference>
<dbReference type="InterPro" id="IPR014001">
    <property type="entry name" value="Helicase_ATP-bd"/>
</dbReference>
<dbReference type="InterPro" id="IPR011545">
    <property type="entry name" value="DEAD/DEAH_box_helicase_dom"/>
</dbReference>
<proteinExistence type="predicted"/>
<dbReference type="InterPro" id="IPR001650">
    <property type="entry name" value="Helicase_C-like"/>
</dbReference>
<feature type="domain" description="Helicase C-terminal" evidence="5">
    <location>
        <begin position="302"/>
        <end position="438"/>
    </location>
</feature>
<evidence type="ECO:0000256" key="2">
    <source>
        <dbReference type="ARBA" id="ARBA00022840"/>
    </source>
</evidence>
<evidence type="ECO:0000313" key="6">
    <source>
        <dbReference type="EMBL" id="OCS86812.1"/>
    </source>
</evidence>
<dbReference type="OrthoDB" id="2077914at2"/>
<dbReference type="Pfam" id="PF00271">
    <property type="entry name" value="Helicase_C"/>
    <property type="match status" value="1"/>
</dbReference>
<dbReference type="CDD" id="cd18785">
    <property type="entry name" value="SF2_C"/>
    <property type="match status" value="1"/>
</dbReference>
<keyword evidence="7" id="KW-1185">Reference proteome</keyword>
<evidence type="ECO:0008006" key="8">
    <source>
        <dbReference type="Google" id="ProtNLM"/>
    </source>
</evidence>
<gene>
    <name evidence="6" type="ORF">A6K76_14270</name>
</gene>
<dbReference type="PROSITE" id="PS51192">
    <property type="entry name" value="HELICASE_ATP_BIND_1"/>
    <property type="match status" value="1"/>
</dbReference>
<dbReference type="PANTHER" id="PTHR30580:SF1">
    <property type="entry name" value="COMF OPERON PROTEIN 1"/>
    <property type="match status" value="1"/>
</dbReference>
<dbReference type="PROSITE" id="PS51194">
    <property type="entry name" value="HELICASE_CTER"/>
    <property type="match status" value="1"/>
</dbReference>
<dbReference type="Pfam" id="PF00270">
    <property type="entry name" value="DEAD"/>
    <property type="match status" value="1"/>
</dbReference>
<dbReference type="GO" id="GO:0006310">
    <property type="term" value="P:DNA recombination"/>
    <property type="evidence" value="ECO:0007669"/>
    <property type="project" value="TreeGrafter"/>
</dbReference>
<keyword evidence="1" id="KW-0547">Nucleotide-binding</keyword>
<protein>
    <recommendedName>
        <fullName evidence="8">DNA/RNA helicase</fullName>
    </recommendedName>
</protein>
<feature type="domain" description="Helicase ATP-binding" evidence="4">
    <location>
        <begin position="114"/>
        <end position="258"/>
    </location>
</feature>
<dbReference type="InterPro" id="IPR027417">
    <property type="entry name" value="P-loop_NTPase"/>
</dbReference>
<dbReference type="AlphaFoldDB" id="A0A1C0YHY9"/>
<evidence type="ECO:0000256" key="1">
    <source>
        <dbReference type="ARBA" id="ARBA00022741"/>
    </source>
</evidence>
<organism evidence="6 7">
    <name type="scientific">Caryophanon latum</name>
    <dbReference type="NCBI Taxonomy" id="33977"/>
    <lineage>
        <taxon>Bacteria</taxon>
        <taxon>Bacillati</taxon>
        <taxon>Bacillota</taxon>
        <taxon>Bacilli</taxon>
        <taxon>Bacillales</taxon>
        <taxon>Caryophanaceae</taxon>
        <taxon>Caryophanon</taxon>
    </lineage>
</organism>
<keyword evidence="2" id="KW-0067">ATP-binding</keyword>